<keyword evidence="2" id="KW-1133">Transmembrane helix</keyword>
<feature type="transmembrane region" description="Helical" evidence="2">
    <location>
        <begin position="5"/>
        <end position="23"/>
    </location>
</feature>
<gene>
    <name evidence="3" type="ORF">JJB09_22690</name>
</gene>
<evidence type="ECO:0000313" key="3">
    <source>
        <dbReference type="EMBL" id="MBL0374825.1"/>
    </source>
</evidence>
<sequence length="110" mass="12730">MKWILFFWALPLAILGGWYYLSYYDINFGYIMLTRQMHDLVFEIYGNVLGIPPKDIPPLVFKAVIIDSAVLFLLFGFRRRKAILAWWNSRQKPASGDSALAMDNNLSRAP</sequence>
<dbReference type="EMBL" id="JAEQNC010000016">
    <property type="protein sequence ID" value="MBL0374825.1"/>
    <property type="molecule type" value="Genomic_DNA"/>
</dbReference>
<organism evidence="3 4">
    <name type="scientific">Rhizobium setariae</name>
    <dbReference type="NCBI Taxonomy" id="2801340"/>
    <lineage>
        <taxon>Bacteria</taxon>
        <taxon>Pseudomonadati</taxon>
        <taxon>Pseudomonadota</taxon>
        <taxon>Alphaproteobacteria</taxon>
        <taxon>Hyphomicrobiales</taxon>
        <taxon>Rhizobiaceae</taxon>
        <taxon>Rhizobium/Agrobacterium group</taxon>
        <taxon>Rhizobium</taxon>
    </lineage>
</organism>
<dbReference type="Pfam" id="PF19600">
    <property type="entry name" value="DUF6105"/>
    <property type="match status" value="1"/>
</dbReference>
<reference evidence="3" key="1">
    <citation type="submission" date="2021-01" db="EMBL/GenBank/DDBJ databases">
        <title>Rhizobium sp. strain KVB221 16S ribosomal RNA gene Genome sequencing and assembly.</title>
        <authorList>
            <person name="Kang M."/>
        </authorList>
    </citation>
    <scope>NUCLEOTIDE SEQUENCE</scope>
    <source>
        <strain evidence="3">KVB221</strain>
    </source>
</reference>
<dbReference type="InterPro" id="IPR046087">
    <property type="entry name" value="DUF6105"/>
</dbReference>
<keyword evidence="2" id="KW-0812">Transmembrane</keyword>
<evidence type="ECO:0008006" key="5">
    <source>
        <dbReference type="Google" id="ProtNLM"/>
    </source>
</evidence>
<evidence type="ECO:0000313" key="4">
    <source>
        <dbReference type="Proteomes" id="UP000633219"/>
    </source>
</evidence>
<evidence type="ECO:0000256" key="1">
    <source>
        <dbReference type="SAM" id="MobiDB-lite"/>
    </source>
</evidence>
<keyword evidence="2" id="KW-0472">Membrane</keyword>
<feature type="region of interest" description="Disordered" evidence="1">
    <location>
        <begin position="91"/>
        <end position="110"/>
    </location>
</feature>
<dbReference type="RefSeq" id="WP_201663377.1">
    <property type="nucleotide sequence ID" value="NZ_JAEQNC010000016.1"/>
</dbReference>
<dbReference type="Proteomes" id="UP000633219">
    <property type="component" value="Unassembled WGS sequence"/>
</dbReference>
<evidence type="ECO:0000256" key="2">
    <source>
        <dbReference type="SAM" id="Phobius"/>
    </source>
</evidence>
<proteinExistence type="predicted"/>
<keyword evidence="4" id="KW-1185">Reference proteome</keyword>
<accession>A0A937CMX1</accession>
<comment type="caution">
    <text evidence="3">The sequence shown here is derived from an EMBL/GenBank/DDBJ whole genome shotgun (WGS) entry which is preliminary data.</text>
</comment>
<feature type="transmembrane region" description="Helical" evidence="2">
    <location>
        <begin position="59"/>
        <end position="77"/>
    </location>
</feature>
<name>A0A937CMX1_9HYPH</name>
<dbReference type="AlphaFoldDB" id="A0A937CMX1"/>
<protein>
    <recommendedName>
        <fullName evidence="5">Transmembrane protein</fullName>
    </recommendedName>
</protein>